<evidence type="ECO:0000256" key="9">
    <source>
        <dbReference type="RuleBase" id="RU369079"/>
    </source>
</evidence>
<feature type="transmembrane region" description="Helical" evidence="9">
    <location>
        <begin position="87"/>
        <end position="110"/>
    </location>
</feature>
<organism evidence="11 12">
    <name type="scientific">Pacificitalea manganoxidans</name>
    <dbReference type="NCBI Taxonomy" id="1411902"/>
    <lineage>
        <taxon>Bacteria</taxon>
        <taxon>Pseudomonadati</taxon>
        <taxon>Pseudomonadota</taxon>
        <taxon>Alphaproteobacteria</taxon>
        <taxon>Rhodobacterales</taxon>
        <taxon>Paracoccaceae</taxon>
        <taxon>Pacificitalea</taxon>
    </lineage>
</organism>
<geneLocation type="plasmid" evidence="12">
    <name>pdy25-b</name>
</geneLocation>
<gene>
    <name evidence="11" type="ORF">CBW24_16125</name>
</gene>
<proteinExistence type="inferred from homology"/>
<dbReference type="PANTHER" id="PTHR35011:SF10">
    <property type="entry name" value="TRAP TRANSPORTER SMALL PERMEASE PROTEIN"/>
    <property type="match status" value="1"/>
</dbReference>
<evidence type="ECO:0000256" key="2">
    <source>
        <dbReference type="ARBA" id="ARBA00022448"/>
    </source>
</evidence>
<reference evidence="11 12" key="1">
    <citation type="submission" date="2017-05" db="EMBL/GenBank/DDBJ databases">
        <title>Comparative genomic and metabolic analysis of manganese-oxidizing mechanisms in Celeribater manganoxidans DY25T: its adaption to the environment of polymetallic nodule.</title>
        <authorList>
            <person name="Wang X."/>
        </authorList>
    </citation>
    <scope>NUCLEOTIDE SEQUENCE [LARGE SCALE GENOMIC DNA]</scope>
    <source>
        <strain evidence="11 12">DY25</strain>
        <plasmid evidence="12">pdy25-b</plasmid>
    </source>
</reference>
<dbReference type="InterPro" id="IPR007387">
    <property type="entry name" value="TRAP_DctQ"/>
</dbReference>
<feature type="transmembrane region" description="Helical" evidence="9">
    <location>
        <begin position="45"/>
        <end position="66"/>
    </location>
</feature>
<dbReference type="GO" id="GO:0005886">
    <property type="term" value="C:plasma membrane"/>
    <property type="evidence" value="ECO:0007669"/>
    <property type="project" value="UniProtKB-SubCell"/>
</dbReference>
<dbReference type="Proteomes" id="UP000219050">
    <property type="component" value="Plasmid pDY25-B"/>
</dbReference>
<feature type="transmembrane region" description="Helical" evidence="9">
    <location>
        <begin position="137"/>
        <end position="155"/>
    </location>
</feature>
<keyword evidence="12" id="KW-1185">Reference proteome</keyword>
<comment type="subcellular location">
    <subcellularLocation>
        <location evidence="1 9">Cell inner membrane</location>
        <topology evidence="1 9">Multi-pass membrane protein</topology>
    </subcellularLocation>
</comment>
<dbReference type="InterPro" id="IPR055348">
    <property type="entry name" value="DctQ"/>
</dbReference>
<dbReference type="OrthoDB" id="4250245at2"/>
<feature type="transmembrane region" description="Helical" evidence="9">
    <location>
        <begin position="20"/>
        <end position="39"/>
    </location>
</feature>
<evidence type="ECO:0000256" key="7">
    <source>
        <dbReference type="ARBA" id="ARBA00023136"/>
    </source>
</evidence>
<dbReference type="GO" id="GO:0022857">
    <property type="term" value="F:transmembrane transporter activity"/>
    <property type="evidence" value="ECO:0007669"/>
    <property type="project" value="UniProtKB-UniRule"/>
</dbReference>
<keyword evidence="3" id="KW-1003">Cell membrane</keyword>
<keyword evidence="2 9" id="KW-0813">Transport</keyword>
<keyword evidence="4 9" id="KW-0997">Cell inner membrane</keyword>
<feature type="domain" description="Tripartite ATP-independent periplasmic transporters DctQ component" evidence="10">
    <location>
        <begin position="25"/>
        <end position="159"/>
    </location>
</feature>
<keyword evidence="5 9" id="KW-0812">Transmembrane</keyword>
<dbReference type="EMBL" id="CP021406">
    <property type="protein sequence ID" value="ATI43683.1"/>
    <property type="molecule type" value="Genomic_DNA"/>
</dbReference>
<dbReference type="KEGG" id="cmag:CBW24_16125"/>
<comment type="similarity">
    <text evidence="8 9">Belongs to the TRAP transporter small permease family.</text>
</comment>
<sequence length="164" mass="17647">MTISAAVKKCVAGGEFVARAALFLMVVHVCAEAIGRYIFNQPLPMTIEIVASYYLVAIIFWSLAAVEMSDAHTKVELLSEVVSSRTSAVADMVSGVLSVGILTLMVVAAFHEAITQTRVLAVASGPFFDLPVWPARWLVPTGFAMFLAVLVMRVWDARRGAVSA</sequence>
<evidence type="ECO:0000256" key="5">
    <source>
        <dbReference type="ARBA" id="ARBA00022692"/>
    </source>
</evidence>
<evidence type="ECO:0000256" key="3">
    <source>
        <dbReference type="ARBA" id="ARBA00022475"/>
    </source>
</evidence>
<keyword evidence="6 9" id="KW-1133">Transmembrane helix</keyword>
<dbReference type="AlphaFoldDB" id="A0A291M3X5"/>
<evidence type="ECO:0000256" key="6">
    <source>
        <dbReference type="ARBA" id="ARBA00022989"/>
    </source>
</evidence>
<evidence type="ECO:0000256" key="8">
    <source>
        <dbReference type="ARBA" id="ARBA00038436"/>
    </source>
</evidence>
<evidence type="ECO:0000259" key="10">
    <source>
        <dbReference type="Pfam" id="PF04290"/>
    </source>
</evidence>
<evidence type="ECO:0000256" key="4">
    <source>
        <dbReference type="ARBA" id="ARBA00022519"/>
    </source>
</evidence>
<accession>A0A291M3X5</accession>
<evidence type="ECO:0000313" key="11">
    <source>
        <dbReference type="EMBL" id="ATI43683.1"/>
    </source>
</evidence>
<keyword evidence="7 9" id="KW-0472">Membrane</keyword>
<dbReference type="PANTHER" id="PTHR35011">
    <property type="entry name" value="2,3-DIKETO-L-GULONATE TRAP TRANSPORTER SMALL PERMEASE PROTEIN YIAM"/>
    <property type="match status" value="1"/>
</dbReference>
<dbReference type="RefSeq" id="WP_097374414.1">
    <property type="nucleotide sequence ID" value="NZ_CP021406.1"/>
</dbReference>
<comment type="subunit">
    <text evidence="9">The complex comprises the extracytoplasmic solute receptor protein and the two transmembrane proteins.</text>
</comment>
<dbReference type="GO" id="GO:0015740">
    <property type="term" value="P:C4-dicarboxylate transport"/>
    <property type="evidence" value="ECO:0007669"/>
    <property type="project" value="TreeGrafter"/>
</dbReference>
<keyword evidence="11" id="KW-0614">Plasmid</keyword>
<evidence type="ECO:0000313" key="12">
    <source>
        <dbReference type="Proteomes" id="UP000219050"/>
    </source>
</evidence>
<protein>
    <recommendedName>
        <fullName evidence="9">TRAP transporter small permease protein</fullName>
    </recommendedName>
</protein>
<comment type="function">
    <text evidence="9">Part of the tripartite ATP-independent periplasmic (TRAP) transport system.</text>
</comment>
<evidence type="ECO:0000256" key="1">
    <source>
        <dbReference type="ARBA" id="ARBA00004429"/>
    </source>
</evidence>
<dbReference type="Pfam" id="PF04290">
    <property type="entry name" value="DctQ"/>
    <property type="match status" value="1"/>
</dbReference>
<name>A0A291M3X5_9RHOB</name>